<sequence length="340" mass="39127">MGTWVTTNTGFRSFLSDRIGYKSGLALNNTEMIELLDSNDPLIGIFKSQNEELVRIRTNYIEDTFQIMLYRLGVTTKEFVGHAPTLLDLEFMHSPSKRLLFRKVLKLLGETHFGQGKKSIFDEFDEDSYYKSIRVDLGVEALAIARRLVSLTKESEEASPWDWLSARVTEWHSPIELKQLFESESLDAMYGTFLDQRYINYLASNSDKLSTMHWRKFEALTAEYFERKGYKVQIGEGRNDGGIDVRVWSKDLEFYQPPVQLIQCKRTKSKIDKVLVKSLWADVVNENAKGGLIVTTSSFSPGAIEVCKVRNYPIREANRKTVIEWLNELRKIGKGVFMGE</sequence>
<dbReference type="InterPro" id="IPR011856">
    <property type="entry name" value="tRNA_endonuc-like_dom_sf"/>
</dbReference>
<keyword evidence="2" id="KW-0540">Nuclease</keyword>
<dbReference type="PANTHER" id="PTHR30015">
    <property type="entry name" value="MRR RESTRICTION SYSTEM PROTEIN"/>
    <property type="match status" value="1"/>
</dbReference>
<name>A0ABS7X9U3_9GAMM</name>
<dbReference type="Proteomes" id="UP000663814">
    <property type="component" value="Unassembled WGS sequence"/>
</dbReference>
<dbReference type="RefSeq" id="WP_205311545.1">
    <property type="nucleotide sequence ID" value="NZ_JAERPS020000004.1"/>
</dbReference>
<keyword evidence="2" id="KW-0378">Hydrolase</keyword>
<accession>A0ABS7X9U3</accession>
<evidence type="ECO:0000259" key="1">
    <source>
        <dbReference type="Pfam" id="PF04471"/>
    </source>
</evidence>
<evidence type="ECO:0000313" key="3">
    <source>
        <dbReference type="Proteomes" id="UP000663814"/>
    </source>
</evidence>
<dbReference type="Pfam" id="PF04471">
    <property type="entry name" value="Mrr_cat"/>
    <property type="match status" value="1"/>
</dbReference>
<keyword evidence="2" id="KW-0255">Endonuclease</keyword>
<organism evidence="2 3">
    <name type="scientific">Rheinheimera maricola</name>
    <dbReference type="NCBI Taxonomy" id="2793282"/>
    <lineage>
        <taxon>Bacteria</taxon>
        <taxon>Pseudomonadati</taxon>
        <taxon>Pseudomonadota</taxon>
        <taxon>Gammaproteobacteria</taxon>
        <taxon>Chromatiales</taxon>
        <taxon>Chromatiaceae</taxon>
        <taxon>Rheinheimera</taxon>
    </lineage>
</organism>
<dbReference type="Gene3D" id="3.40.1350.10">
    <property type="match status" value="1"/>
</dbReference>
<dbReference type="InterPro" id="IPR007560">
    <property type="entry name" value="Restrct_endonuc_IV_Mrr"/>
</dbReference>
<reference evidence="2 3" key="1">
    <citation type="submission" date="2020-12" db="EMBL/GenBank/DDBJ databases">
        <authorList>
            <person name="Ruan W."/>
            <person name="Khan S.A."/>
            <person name="Jeon C.O."/>
        </authorList>
    </citation>
    <scope>NUCLEOTIDE SEQUENCE [LARGE SCALE GENOMIC DNA]</scope>
    <source>
        <strain evidence="2 3">MA-13</strain>
    </source>
</reference>
<feature type="domain" description="Restriction endonuclease type IV Mrr" evidence="1">
    <location>
        <begin position="210"/>
        <end position="326"/>
    </location>
</feature>
<dbReference type="InterPro" id="IPR052906">
    <property type="entry name" value="Type_IV_Methyl-Rstrct_Enzyme"/>
</dbReference>
<keyword evidence="3" id="KW-1185">Reference proteome</keyword>
<dbReference type="SUPFAM" id="SSF52980">
    <property type="entry name" value="Restriction endonuclease-like"/>
    <property type="match status" value="1"/>
</dbReference>
<reference evidence="2 3" key="2">
    <citation type="submission" date="2021-08" db="EMBL/GenBank/DDBJ databases">
        <title>Rheinheimera aquimaris sp. nov., isolated from seawater of the East Sea in Korea.</title>
        <authorList>
            <person name="Kim K.H."/>
            <person name="Wenting R."/>
            <person name="Kim K.R."/>
            <person name="Jeon C.O."/>
        </authorList>
    </citation>
    <scope>NUCLEOTIDE SEQUENCE [LARGE SCALE GENOMIC DNA]</scope>
    <source>
        <strain evidence="2 3">MA-13</strain>
    </source>
</reference>
<gene>
    <name evidence="2" type="ORF">I4W93_012030</name>
</gene>
<proteinExistence type="predicted"/>
<dbReference type="EMBL" id="JAERPS020000004">
    <property type="protein sequence ID" value="MBZ9612326.1"/>
    <property type="molecule type" value="Genomic_DNA"/>
</dbReference>
<dbReference type="GO" id="GO:0004519">
    <property type="term" value="F:endonuclease activity"/>
    <property type="evidence" value="ECO:0007669"/>
    <property type="project" value="UniProtKB-KW"/>
</dbReference>
<evidence type="ECO:0000313" key="2">
    <source>
        <dbReference type="EMBL" id="MBZ9612326.1"/>
    </source>
</evidence>
<protein>
    <submittedName>
        <fullName evidence="2">Restriction endonuclease</fullName>
    </submittedName>
</protein>
<comment type="caution">
    <text evidence="2">The sequence shown here is derived from an EMBL/GenBank/DDBJ whole genome shotgun (WGS) entry which is preliminary data.</text>
</comment>
<dbReference type="PANTHER" id="PTHR30015:SF7">
    <property type="entry name" value="TYPE IV METHYL-DIRECTED RESTRICTION ENZYME ECOKMRR"/>
    <property type="match status" value="1"/>
</dbReference>
<dbReference type="InterPro" id="IPR011335">
    <property type="entry name" value="Restrct_endonuc-II-like"/>
</dbReference>